<accession>A0A2S6IBX1</accession>
<reference evidence="2 3" key="1">
    <citation type="submission" date="2018-02" db="EMBL/GenBank/DDBJ databases">
        <title>Genomic Encyclopedia of Archaeal and Bacterial Type Strains, Phase II (KMG-II): from individual species to whole genera.</title>
        <authorList>
            <person name="Goeker M."/>
        </authorList>
    </citation>
    <scope>NUCLEOTIDE SEQUENCE [LARGE SCALE GENOMIC DNA]</scope>
    <source>
        <strain evidence="2 3">DSM 22857</strain>
    </source>
</reference>
<comment type="caution">
    <text evidence="2">The sequence shown here is derived from an EMBL/GenBank/DDBJ whole genome shotgun (WGS) entry which is preliminary data.</text>
</comment>
<feature type="transmembrane region" description="Helical" evidence="1">
    <location>
        <begin position="57"/>
        <end position="76"/>
    </location>
</feature>
<dbReference type="Proteomes" id="UP000239485">
    <property type="component" value="Unassembled WGS sequence"/>
</dbReference>
<dbReference type="AlphaFoldDB" id="A0A2S6IBX1"/>
<sequence>MTGVYAAFIECGFTGCQGGLRSVPLPLLVVVLWLISGAILATPIALIRWAPWGVRKVIAVVVTLAWAGFWFFFSALG</sequence>
<keyword evidence="1" id="KW-0472">Membrane</keyword>
<keyword evidence="1" id="KW-1133">Transmembrane helix</keyword>
<keyword evidence="1" id="KW-0812">Transmembrane</keyword>
<gene>
    <name evidence="2" type="ORF">CLV92_1322</name>
</gene>
<dbReference type="EMBL" id="PTJD01000032">
    <property type="protein sequence ID" value="PPK89806.1"/>
    <property type="molecule type" value="Genomic_DNA"/>
</dbReference>
<evidence type="ECO:0000313" key="2">
    <source>
        <dbReference type="EMBL" id="PPK89806.1"/>
    </source>
</evidence>
<feature type="transmembrane region" description="Helical" evidence="1">
    <location>
        <begin position="27"/>
        <end position="50"/>
    </location>
</feature>
<name>A0A2S6IBX1_9ACTN</name>
<proteinExistence type="predicted"/>
<protein>
    <submittedName>
        <fullName evidence="2">Uncharacterized protein</fullName>
    </submittedName>
</protein>
<organism evidence="2 3">
    <name type="scientific">Kineococcus xinjiangensis</name>
    <dbReference type="NCBI Taxonomy" id="512762"/>
    <lineage>
        <taxon>Bacteria</taxon>
        <taxon>Bacillati</taxon>
        <taxon>Actinomycetota</taxon>
        <taxon>Actinomycetes</taxon>
        <taxon>Kineosporiales</taxon>
        <taxon>Kineosporiaceae</taxon>
        <taxon>Kineococcus</taxon>
    </lineage>
</organism>
<evidence type="ECO:0000313" key="3">
    <source>
        <dbReference type="Proteomes" id="UP000239485"/>
    </source>
</evidence>
<evidence type="ECO:0000256" key="1">
    <source>
        <dbReference type="SAM" id="Phobius"/>
    </source>
</evidence>
<keyword evidence="3" id="KW-1185">Reference proteome</keyword>